<evidence type="ECO:0000313" key="5">
    <source>
        <dbReference type="EMBL" id="RKR80732.1"/>
    </source>
</evidence>
<feature type="domain" description="HTH hxlR-type" evidence="4">
    <location>
        <begin position="14"/>
        <end position="117"/>
    </location>
</feature>
<proteinExistence type="predicted"/>
<dbReference type="GO" id="GO:0003677">
    <property type="term" value="F:DNA binding"/>
    <property type="evidence" value="ECO:0007669"/>
    <property type="project" value="UniProtKB-KW"/>
</dbReference>
<dbReference type="Proteomes" id="UP000268007">
    <property type="component" value="Unassembled WGS sequence"/>
</dbReference>
<keyword evidence="1" id="KW-0805">Transcription regulation</keyword>
<dbReference type="OrthoDB" id="2619345at2"/>
<dbReference type="SUPFAM" id="SSF46785">
    <property type="entry name" value="Winged helix' DNA-binding domain"/>
    <property type="match status" value="1"/>
</dbReference>
<dbReference type="AlphaFoldDB" id="A0A495IVY5"/>
<gene>
    <name evidence="5" type="ORF">BDD43_0864</name>
    <name evidence="6" type="ORF">BDD43_0879</name>
</gene>
<name>A0A495IVY5_9SPHI</name>
<organism evidence="5 7">
    <name type="scientific">Mucilaginibacter gracilis</name>
    <dbReference type="NCBI Taxonomy" id="423350"/>
    <lineage>
        <taxon>Bacteria</taxon>
        <taxon>Pseudomonadati</taxon>
        <taxon>Bacteroidota</taxon>
        <taxon>Sphingobacteriia</taxon>
        <taxon>Sphingobacteriales</taxon>
        <taxon>Sphingobacteriaceae</taxon>
        <taxon>Mucilaginibacter</taxon>
    </lineage>
</organism>
<reference evidence="5 7" key="1">
    <citation type="submission" date="2018-10" db="EMBL/GenBank/DDBJ databases">
        <title>Genomic Encyclopedia of Archaeal and Bacterial Type Strains, Phase II (KMG-II): from individual species to whole genera.</title>
        <authorList>
            <person name="Goeker M."/>
        </authorList>
    </citation>
    <scope>NUCLEOTIDE SEQUENCE [LARGE SCALE GENOMIC DNA]</scope>
    <source>
        <strain evidence="5 7">DSM 18602</strain>
    </source>
</reference>
<evidence type="ECO:0000256" key="1">
    <source>
        <dbReference type="ARBA" id="ARBA00023015"/>
    </source>
</evidence>
<dbReference type="InterPro" id="IPR036388">
    <property type="entry name" value="WH-like_DNA-bd_sf"/>
</dbReference>
<evidence type="ECO:0000313" key="6">
    <source>
        <dbReference type="EMBL" id="RKR80745.1"/>
    </source>
</evidence>
<dbReference type="EMBL" id="RBKU01000001">
    <property type="protein sequence ID" value="RKR80732.1"/>
    <property type="molecule type" value="Genomic_DNA"/>
</dbReference>
<dbReference type="Gene3D" id="1.10.10.10">
    <property type="entry name" value="Winged helix-like DNA-binding domain superfamily/Winged helix DNA-binding domain"/>
    <property type="match status" value="1"/>
</dbReference>
<dbReference type="InterPro" id="IPR002577">
    <property type="entry name" value="HTH_HxlR"/>
</dbReference>
<dbReference type="EMBL" id="RBKU01000001">
    <property type="protein sequence ID" value="RKR80745.1"/>
    <property type="molecule type" value="Genomic_DNA"/>
</dbReference>
<dbReference type="Pfam" id="PF01638">
    <property type="entry name" value="HxlR"/>
    <property type="match status" value="1"/>
</dbReference>
<evidence type="ECO:0000313" key="7">
    <source>
        <dbReference type="Proteomes" id="UP000268007"/>
    </source>
</evidence>
<dbReference type="PANTHER" id="PTHR33204:SF29">
    <property type="entry name" value="TRANSCRIPTIONAL REGULATOR"/>
    <property type="match status" value="1"/>
</dbReference>
<sequence>MNTNENDNPGEATCAAYSMAVRDTMDMLSGKWKIQIIGTLCFGKKRFMELLASVGGIAAKMLSKELQELELNGMVKRSVLHTKPITVEYELTAYGHTLKPVIDVIVSWGIQHRQRVIKEMSAKKTSI</sequence>
<dbReference type="PROSITE" id="PS51118">
    <property type="entry name" value="HTH_HXLR"/>
    <property type="match status" value="1"/>
</dbReference>
<protein>
    <submittedName>
        <fullName evidence="5">HxlR family transcriptional regulator</fullName>
    </submittedName>
</protein>
<keyword evidence="7" id="KW-1185">Reference proteome</keyword>
<comment type="caution">
    <text evidence="5">The sequence shown here is derived from an EMBL/GenBank/DDBJ whole genome shotgun (WGS) entry which is preliminary data.</text>
</comment>
<keyword evidence="2" id="KW-0238">DNA-binding</keyword>
<evidence type="ECO:0000256" key="3">
    <source>
        <dbReference type="ARBA" id="ARBA00023163"/>
    </source>
</evidence>
<evidence type="ECO:0000256" key="2">
    <source>
        <dbReference type="ARBA" id="ARBA00023125"/>
    </source>
</evidence>
<dbReference type="RefSeq" id="WP_121196568.1">
    <property type="nucleotide sequence ID" value="NZ_RBKU01000001.1"/>
</dbReference>
<dbReference type="InterPro" id="IPR036390">
    <property type="entry name" value="WH_DNA-bd_sf"/>
</dbReference>
<accession>A0A495IVY5</accession>
<dbReference type="PANTHER" id="PTHR33204">
    <property type="entry name" value="TRANSCRIPTIONAL REGULATOR, MARR FAMILY"/>
    <property type="match status" value="1"/>
</dbReference>
<keyword evidence="3" id="KW-0804">Transcription</keyword>
<evidence type="ECO:0000259" key="4">
    <source>
        <dbReference type="PROSITE" id="PS51118"/>
    </source>
</evidence>